<reference evidence="1 2" key="1">
    <citation type="journal article" date="2019" name="Sci. Rep.">
        <title>Orb-weaving spider Araneus ventricosus genome elucidates the spidroin gene catalogue.</title>
        <authorList>
            <person name="Kono N."/>
            <person name="Nakamura H."/>
            <person name="Ohtoshi R."/>
            <person name="Moran D.A.P."/>
            <person name="Shinohara A."/>
            <person name="Yoshida Y."/>
            <person name="Fujiwara M."/>
            <person name="Mori M."/>
            <person name="Tomita M."/>
            <person name="Arakawa K."/>
        </authorList>
    </citation>
    <scope>NUCLEOTIDE SEQUENCE [LARGE SCALE GENOMIC DNA]</scope>
</reference>
<gene>
    <name evidence="1" type="ORF">AVEN_229572_1</name>
</gene>
<comment type="caution">
    <text evidence="1">The sequence shown here is derived from an EMBL/GenBank/DDBJ whole genome shotgun (WGS) entry which is preliminary data.</text>
</comment>
<dbReference type="EMBL" id="BGPR01001374">
    <property type="protein sequence ID" value="GBM52343.1"/>
    <property type="molecule type" value="Genomic_DNA"/>
</dbReference>
<evidence type="ECO:0000313" key="2">
    <source>
        <dbReference type="Proteomes" id="UP000499080"/>
    </source>
</evidence>
<sequence length="81" mass="9436">MGFIHLLAVLPVFREPDVLIVELEHIFCLDKIRINLEEFENNLEIQDALYSRGDLIVRLRSRRVPGLKPDSTEDPLCMWAC</sequence>
<keyword evidence="2" id="KW-1185">Reference proteome</keyword>
<accession>A0A4Y2GFG8</accession>
<name>A0A4Y2GFG8_ARAVE</name>
<evidence type="ECO:0000313" key="1">
    <source>
        <dbReference type="EMBL" id="GBM52343.1"/>
    </source>
</evidence>
<dbReference type="AlphaFoldDB" id="A0A4Y2GFG8"/>
<organism evidence="1 2">
    <name type="scientific">Araneus ventricosus</name>
    <name type="common">Orbweaver spider</name>
    <name type="synonym">Epeira ventricosa</name>
    <dbReference type="NCBI Taxonomy" id="182803"/>
    <lineage>
        <taxon>Eukaryota</taxon>
        <taxon>Metazoa</taxon>
        <taxon>Ecdysozoa</taxon>
        <taxon>Arthropoda</taxon>
        <taxon>Chelicerata</taxon>
        <taxon>Arachnida</taxon>
        <taxon>Araneae</taxon>
        <taxon>Araneomorphae</taxon>
        <taxon>Entelegynae</taxon>
        <taxon>Araneoidea</taxon>
        <taxon>Araneidae</taxon>
        <taxon>Araneus</taxon>
    </lineage>
</organism>
<proteinExistence type="predicted"/>
<protein>
    <submittedName>
        <fullName evidence="1">Uncharacterized protein</fullName>
    </submittedName>
</protein>
<dbReference type="Proteomes" id="UP000499080">
    <property type="component" value="Unassembled WGS sequence"/>
</dbReference>